<dbReference type="Gene3D" id="3.40.50.2000">
    <property type="entry name" value="Glycogen Phosphorylase B"/>
    <property type="match status" value="1"/>
</dbReference>
<comment type="caution">
    <text evidence="2">The sequence shown here is derived from an EMBL/GenBank/DDBJ whole genome shotgun (WGS) entry which is preliminary data.</text>
</comment>
<dbReference type="GO" id="GO:0016757">
    <property type="term" value="F:glycosyltransferase activity"/>
    <property type="evidence" value="ECO:0007669"/>
    <property type="project" value="InterPro"/>
</dbReference>
<dbReference type="OrthoDB" id="1007434at2"/>
<organism evidence="2 3">
    <name type="scientific">Seonamhaeicola maritimus</name>
    <dbReference type="NCBI Taxonomy" id="2591822"/>
    <lineage>
        <taxon>Bacteria</taxon>
        <taxon>Pseudomonadati</taxon>
        <taxon>Bacteroidota</taxon>
        <taxon>Flavobacteriia</taxon>
        <taxon>Flavobacteriales</taxon>
        <taxon>Flavobacteriaceae</taxon>
    </lineage>
</organism>
<feature type="domain" description="Glycosyl transferase family 1" evidence="1">
    <location>
        <begin position="149"/>
        <end position="319"/>
    </location>
</feature>
<dbReference type="Proteomes" id="UP000321080">
    <property type="component" value="Unassembled WGS sequence"/>
</dbReference>
<gene>
    <name evidence="2" type="ORF">FUA22_02975</name>
</gene>
<dbReference type="InterPro" id="IPR001296">
    <property type="entry name" value="Glyco_trans_1"/>
</dbReference>
<name>A0A5C7GKJ5_9FLAO</name>
<dbReference type="SUPFAM" id="SSF53756">
    <property type="entry name" value="UDP-Glycosyltransferase/glycogen phosphorylase"/>
    <property type="match status" value="1"/>
</dbReference>
<reference evidence="2 3" key="1">
    <citation type="submission" date="2019-08" db="EMBL/GenBank/DDBJ databases">
        <title>Seonamhaeicola sediminis sp. nov., isolated from marine sediment.</title>
        <authorList>
            <person name="Cao W.R."/>
        </authorList>
    </citation>
    <scope>NUCLEOTIDE SEQUENCE [LARGE SCALE GENOMIC DNA]</scope>
    <source>
        <strain evidence="2 3">1505</strain>
    </source>
</reference>
<dbReference type="EMBL" id="VRKQ01000008">
    <property type="protein sequence ID" value="TXG38868.1"/>
    <property type="molecule type" value="Genomic_DNA"/>
</dbReference>
<dbReference type="Pfam" id="PF00534">
    <property type="entry name" value="Glycos_transf_1"/>
    <property type="match status" value="1"/>
</dbReference>
<evidence type="ECO:0000313" key="3">
    <source>
        <dbReference type="Proteomes" id="UP000321080"/>
    </source>
</evidence>
<sequence>MKVFFPFGRNSNRFLDEIEYYFKGDFVYGEISDYNKTYSIVNIHWPEAIFKWEDPSEDALKYFEEALKKWQKYSKIVYTVHNENAHSRNFKNSKKLYELVIIYSDAFVHLGDFSKKMLVSNYPETKSKLHEIIPHPLYLKYKKSINILEARKKLNLPEHAKVVLVFGNIRDKKEYKLIFKAFNKLKVKNKILLISRMPYFLDWVPSWRLKTFFKWLKKFYFSLFSKYKFFYDFVKQDEIPLYFSAANVVFIPRIKQLNSGNVYLGLSYNKVVVGPNIGNIGEALSNKYHCLFNPKNINSVVEALEKGLSSNKNLDYTQQYKFHIPDNVTKRYESFFTRLLNE</sequence>
<dbReference type="AlphaFoldDB" id="A0A5C7GKJ5"/>
<keyword evidence="2" id="KW-0808">Transferase</keyword>
<keyword evidence="3" id="KW-1185">Reference proteome</keyword>
<accession>A0A5C7GKJ5</accession>
<protein>
    <submittedName>
        <fullName evidence="2">Glycosyltransferase family 4 protein</fullName>
    </submittedName>
</protein>
<dbReference type="RefSeq" id="WP_147766349.1">
    <property type="nucleotide sequence ID" value="NZ_VRKQ01000008.1"/>
</dbReference>
<proteinExistence type="predicted"/>
<evidence type="ECO:0000313" key="2">
    <source>
        <dbReference type="EMBL" id="TXG38868.1"/>
    </source>
</evidence>
<evidence type="ECO:0000259" key="1">
    <source>
        <dbReference type="Pfam" id="PF00534"/>
    </source>
</evidence>